<name>K0T6V1_THAOC</name>
<keyword evidence="2" id="KW-1185">Reference proteome</keyword>
<comment type="caution">
    <text evidence="1">The sequence shown here is derived from an EMBL/GenBank/DDBJ whole genome shotgun (WGS) entry which is preliminary data.</text>
</comment>
<dbReference type="Proteomes" id="UP000266841">
    <property type="component" value="Unassembled WGS sequence"/>
</dbReference>
<sequence length="109" mass="11933">DPVRKIVTDECPNDLIRLGYPSVVVFPGEVVVFNDGSKLVMISLAITSVKPPFGQRVKFDVLPDNDFGSRVTRLRGAMGKTGARDRKRVSLASFCLTGGPDRWRIDGAL</sequence>
<feature type="non-terminal residue" evidence="1">
    <location>
        <position position="1"/>
    </location>
</feature>
<protein>
    <submittedName>
        <fullName evidence="1">Uncharacterized protein</fullName>
    </submittedName>
</protein>
<organism evidence="1 2">
    <name type="scientific">Thalassiosira oceanica</name>
    <name type="common">Marine diatom</name>
    <dbReference type="NCBI Taxonomy" id="159749"/>
    <lineage>
        <taxon>Eukaryota</taxon>
        <taxon>Sar</taxon>
        <taxon>Stramenopiles</taxon>
        <taxon>Ochrophyta</taxon>
        <taxon>Bacillariophyta</taxon>
        <taxon>Coscinodiscophyceae</taxon>
        <taxon>Thalassiosirophycidae</taxon>
        <taxon>Thalassiosirales</taxon>
        <taxon>Thalassiosiraceae</taxon>
        <taxon>Thalassiosira</taxon>
    </lineage>
</organism>
<gene>
    <name evidence="1" type="ORF">THAOC_12947</name>
</gene>
<dbReference type="AlphaFoldDB" id="K0T6V1"/>
<dbReference type="EMBL" id="AGNL01015236">
    <property type="protein sequence ID" value="EJK66147.1"/>
    <property type="molecule type" value="Genomic_DNA"/>
</dbReference>
<evidence type="ECO:0000313" key="1">
    <source>
        <dbReference type="EMBL" id="EJK66147.1"/>
    </source>
</evidence>
<reference evidence="1 2" key="1">
    <citation type="journal article" date="2012" name="Genome Biol.">
        <title>Genome and low-iron response of an oceanic diatom adapted to chronic iron limitation.</title>
        <authorList>
            <person name="Lommer M."/>
            <person name="Specht M."/>
            <person name="Roy A.S."/>
            <person name="Kraemer L."/>
            <person name="Andreson R."/>
            <person name="Gutowska M.A."/>
            <person name="Wolf J."/>
            <person name="Bergner S.V."/>
            <person name="Schilhabel M.B."/>
            <person name="Klostermeier U.C."/>
            <person name="Beiko R.G."/>
            <person name="Rosenstiel P."/>
            <person name="Hippler M."/>
            <person name="Laroche J."/>
        </authorList>
    </citation>
    <scope>NUCLEOTIDE SEQUENCE [LARGE SCALE GENOMIC DNA]</scope>
    <source>
        <strain evidence="1 2">CCMP1005</strain>
    </source>
</reference>
<accession>K0T6V1</accession>
<evidence type="ECO:0000313" key="2">
    <source>
        <dbReference type="Proteomes" id="UP000266841"/>
    </source>
</evidence>
<proteinExistence type="predicted"/>